<dbReference type="PRINTS" id="PR00039">
    <property type="entry name" value="HTHLYSR"/>
</dbReference>
<reference evidence="6" key="1">
    <citation type="submission" date="2020-12" db="EMBL/GenBank/DDBJ databases">
        <title>Pontibaca salina gen. nov., sp. nov., isolated from marine sediment.</title>
        <authorList>
            <person name="Bo J."/>
            <person name="Wang S."/>
            <person name="Song X."/>
            <person name="Du Z."/>
        </authorList>
    </citation>
    <scope>NUCLEOTIDE SEQUENCE</scope>
    <source>
        <strain evidence="6">S1109L</strain>
    </source>
</reference>
<dbReference type="CDD" id="cd00090">
    <property type="entry name" value="HTH_ARSR"/>
    <property type="match status" value="1"/>
</dbReference>
<dbReference type="PANTHER" id="PTHR30537:SF26">
    <property type="entry name" value="GLYCINE CLEAVAGE SYSTEM TRANSCRIPTIONAL ACTIVATOR"/>
    <property type="match status" value="1"/>
</dbReference>
<dbReference type="Pfam" id="PF03466">
    <property type="entry name" value="LysR_substrate"/>
    <property type="match status" value="1"/>
</dbReference>
<evidence type="ECO:0000256" key="2">
    <source>
        <dbReference type="ARBA" id="ARBA00023015"/>
    </source>
</evidence>
<dbReference type="EMBL" id="JAEIJD010000014">
    <property type="protein sequence ID" value="MBI6630840.1"/>
    <property type="molecule type" value="Genomic_DNA"/>
</dbReference>
<dbReference type="InterPro" id="IPR005119">
    <property type="entry name" value="LysR_subst-bd"/>
</dbReference>
<sequence length="306" mass="34087">MAYDEVMDHLSRTLPPLRALIAFEAAARCGSFTAAARELNVSQPAVSRQVRSLEDALGVAVFAREHRRVVLTGAGKIYFDAVTSGFARIVEGGREVAQAYQPNRVTIYANYGLATYWLMPRLSEYQAANPEVDIAVCTLECEQRLSDSEPEIAIRFGGGNWSDGDVRLLFRERSFPVCSPSYLDGRAPIRSVADLLQHQLLRVQTDYKPWLDWVGFFRACGLAAGQLRGPTYNNYTLAIQAAIAGRGIAIGWDQILDDYLQRDWLVRPIEQVVATDRGYYIVANRKAGWCDATKDVLDWLNAGSTK</sequence>
<dbReference type="Pfam" id="PF00126">
    <property type="entry name" value="HTH_1"/>
    <property type="match status" value="1"/>
</dbReference>
<dbReference type="Gene3D" id="3.40.190.10">
    <property type="entry name" value="Periplasmic binding protein-like II"/>
    <property type="match status" value="2"/>
</dbReference>
<protein>
    <submittedName>
        <fullName evidence="6">LysR family transcriptional regulator</fullName>
    </submittedName>
</protein>
<dbReference type="InterPro" id="IPR058163">
    <property type="entry name" value="LysR-type_TF_proteobact-type"/>
</dbReference>
<dbReference type="SUPFAM" id="SSF46785">
    <property type="entry name" value="Winged helix' DNA-binding domain"/>
    <property type="match status" value="1"/>
</dbReference>
<dbReference type="GO" id="GO:0003700">
    <property type="term" value="F:DNA-binding transcription factor activity"/>
    <property type="evidence" value="ECO:0007669"/>
    <property type="project" value="InterPro"/>
</dbReference>
<dbReference type="FunFam" id="1.10.10.10:FF:000001">
    <property type="entry name" value="LysR family transcriptional regulator"/>
    <property type="match status" value="1"/>
</dbReference>
<keyword evidence="4" id="KW-0804">Transcription</keyword>
<keyword evidence="3" id="KW-0238">DNA-binding</keyword>
<dbReference type="InterPro" id="IPR011991">
    <property type="entry name" value="ArsR-like_HTH"/>
</dbReference>
<evidence type="ECO:0000256" key="1">
    <source>
        <dbReference type="ARBA" id="ARBA00009437"/>
    </source>
</evidence>
<dbReference type="InterPro" id="IPR000847">
    <property type="entry name" value="LysR_HTH_N"/>
</dbReference>
<dbReference type="InterPro" id="IPR036388">
    <property type="entry name" value="WH-like_DNA-bd_sf"/>
</dbReference>
<evidence type="ECO:0000259" key="5">
    <source>
        <dbReference type="PROSITE" id="PS50931"/>
    </source>
</evidence>
<comment type="similarity">
    <text evidence="1">Belongs to the LysR transcriptional regulatory family.</text>
</comment>
<evidence type="ECO:0000256" key="3">
    <source>
        <dbReference type="ARBA" id="ARBA00023125"/>
    </source>
</evidence>
<dbReference type="RefSeq" id="WP_198686864.1">
    <property type="nucleotide sequence ID" value="NZ_JAEIJD010000014.1"/>
</dbReference>
<proteinExistence type="inferred from homology"/>
<dbReference type="CDD" id="cd08432">
    <property type="entry name" value="PBP2_GcdR_TrpI_HvrB_AmpR_like"/>
    <property type="match status" value="1"/>
</dbReference>
<dbReference type="SUPFAM" id="SSF53850">
    <property type="entry name" value="Periplasmic binding protein-like II"/>
    <property type="match status" value="1"/>
</dbReference>
<dbReference type="Proteomes" id="UP000613255">
    <property type="component" value="Unassembled WGS sequence"/>
</dbReference>
<dbReference type="Gene3D" id="1.10.10.10">
    <property type="entry name" value="Winged helix-like DNA-binding domain superfamily/Winged helix DNA-binding domain"/>
    <property type="match status" value="1"/>
</dbReference>
<keyword evidence="7" id="KW-1185">Reference proteome</keyword>
<name>A0A934HUN8_9RHOB</name>
<evidence type="ECO:0000313" key="6">
    <source>
        <dbReference type="EMBL" id="MBI6630840.1"/>
    </source>
</evidence>
<dbReference type="InterPro" id="IPR036390">
    <property type="entry name" value="WH_DNA-bd_sf"/>
</dbReference>
<organism evidence="6 7">
    <name type="scientific">Pontibaca salina</name>
    <dbReference type="NCBI Taxonomy" id="2795731"/>
    <lineage>
        <taxon>Bacteria</taxon>
        <taxon>Pseudomonadati</taxon>
        <taxon>Pseudomonadota</taxon>
        <taxon>Alphaproteobacteria</taxon>
        <taxon>Rhodobacterales</taxon>
        <taxon>Roseobacteraceae</taxon>
        <taxon>Pontibaca</taxon>
    </lineage>
</organism>
<feature type="domain" description="HTH lysR-type" evidence="5">
    <location>
        <begin position="15"/>
        <end position="72"/>
    </location>
</feature>
<accession>A0A934HUN8</accession>
<evidence type="ECO:0000313" key="7">
    <source>
        <dbReference type="Proteomes" id="UP000613255"/>
    </source>
</evidence>
<keyword evidence="2" id="KW-0805">Transcription regulation</keyword>
<dbReference type="PANTHER" id="PTHR30537">
    <property type="entry name" value="HTH-TYPE TRANSCRIPTIONAL REGULATOR"/>
    <property type="match status" value="1"/>
</dbReference>
<evidence type="ECO:0000256" key="4">
    <source>
        <dbReference type="ARBA" id="ARBA00023163"/>
    </source>
</evidence>
<gene>
    <name evidence="6" type="ORF">JAO82_13225</name>
</gene>
<dbReference type="GO" id="GO:0006351">
    <property type="term" value="P:DNA-templated transcription"/>
    <property type="evidence" value="ECO:0007669"/>
    <property type="project" value="TreeGrafter"/>
</dbReference>
<comment type="caution">
    <text evidence="6">The sequence shown here is derived from an EMBL/GenBank/DDBJ whole genome shotgun (WGS) entry which is preliminary data.</text>
</comment>
<dbReference type="GO" id="GO:0043565">
    <property type="term" value="F:sequence-specific DNA binding"/>
    <property type="evidence" value="ECO:0007669"/>
    <property type="project" value="TreeGrafter"/>
</dbReference>
<dbReference type="PROSITE" id="PS50931">
    <property type="entry name" value="HTH_LYSR"/>
    <property type="match status" value="1"/>
</dbReference>
<dbReference type="AlphaFoldDB" id="A0A934HUN8"/>